<dbReference type="PANTHER" id="PTHR13179:SF8">
    <property type="entry name" value="GATOR COMPLEX PROTEIN DEPDC5"/>
    <property type="match status" value="1"/>
</dbReference>
<feature type="region of interest" description="Disordered" evidence="5">
    <location>
        <begin position="1486"/>
        <end position="1522"/>
    </location>
</feature>
<dbReference type="GO" id="GO:0010508">
    <property type="term" value="P:positive regulation of autophagy"/>
    <property type="evidence" value="ECO:0007669"/>
    <property type="project" value="TreeGrafter"/>
</dbReference>
<evidence type="ECO:0000313" key="7">
    <source>
        <dbReference type="EMBL" id="KAG5656508.1"/>
    </source>
</evidence>
<dbReference type="Proteomes" id="UP000782241">
    <property type="component" value="Unassembled WGS sequence"/>
</dbReference>
<comment type="similarity">
    <text evidence="2">Belongs to the IML1 family.</text>
</comment>
<feature type="compositionally biased region" description="Polar residues" evidence="5">
    <location>
        <begin position="904"/>
        <end position="915"/>
    </location>
</feature>
<reference evidence="7" key="1">
    <citation type="submission" date="2021-04" db="EMBL/GenBank/DDBJ databases">
        <title>Draft genome of Fusarium avenaceum strain F156N33, isolated from an atmospheric sample in Virginia.</title>
        <authorList>
            <person name="Yang S."/>
            <person name="Vinatzer B.A."/>
            <person name="Coleman J."/>
        </authorList>
    </citation>
    <scope>NUCLEOTIDE SEQUENCE</scope>
    <source>
        <strain evidence="7">F156N33</strain>
    </source>
</reference>
<dbReference type="SUPFAM" id="SSF46785">
    <property type="entry name" value="Winged helix' DNA-binding domain"/>
    <property type="match status" value="1"/>
</dbReference>
<dbReference type="Pfam" id="PF12257">
    <property type="entry name" value="IML1"/>
    <property type="match status" value="1"/>
</dbReference>
<sequence length="1892" mass="212228">MPLETSASGRASCLAFRSKLPRLEGGEDSAATVDLIIASRIVESSRIASEQPDLMSRNGTSKNPVPRKGPPHWRQFSRSSLDRTHTEAPVSSASVSTHSTIKEETKRTRIERRCTVTVNEGYARDEVLLNFDVVGADIKPGTLMCISTVKDDLRKISAGHSASSKQNQDQNYGSKGMSGTQNGDSACFKYFFVAKDMLQETKTRNPDVEVYVLRHIADAFGMKKGSQVLLTIVDAKNPATEASHVELSFKDQYLSRSDIWRMTVGELTGRTVYKGQSVLFMGTIKAQVTAIYVDGDKTHSAFFTRDTRPIFRSESARYVLFIQMAKEMWEFDAESSGEIMFNKVVNGFLPALFKRWAMLKAKHLVSIVLFARVEYDTGLTAEFDNLSGDYYTGIQPSGPRRPYKDFYRVVVSEMGSGEWTKILHQLKVEFNFFRRDISLHHHKLNAQAAIDGQESIPKDTPSTRVKAESTYAMYGNVLEAINLASSQFAHDHIDRDLTRTGISIAVISPGSGVFEVDYETLRRTTEALVGNGIGIDLICMPKMPLHSVPLFKYRNPQYSSDDRGHGHRSSFSRSFHSRDSTPNHPTPVIGSYQSLGESFSPSKGMSLSRRADPLITMASNEQWCFALPQWLHVSFWTGASDEALSYEGIALSVSNKVVQDDEDEFNIRCRMYALQMRSVLETNEIETTPLQVDTHFPANITEPPSSQKYRNTGINDTVYIPVRRPPDGLFDHIHGFQRFVPDRLARPGEKSLWKQLQEFDDHRAKISSGRSRHHSSRYAKELDEITRRQLAEDSGLYGTSLPEKKAPILGPSARKLSMNIMDTDKPSPTSLKKSIEPAPKPSKTTAKQPKLMRQISLGQRGFGIAAPKAVIAEIKAETVNASGHTSSEGKQPSTPRIRPELRPSSPQTITSHPSQLSVHKYRLEAPDTIIEGVPMTPSIPIIKRNNSALDVAALQLRTASSAIGSSFSNRPQKQDDDRDQRYSDVLRADDAQKLYTNKLRAGALAGDVQDLPPTLSPTTAITPWLTLLNPSNPESLAIDDSILYSRWQHVYPQIGQMKVQKWKALCCPASVPLTTEYFPSKPQFDTEYQRHPYTVEQDADDDMVDEPKSRQEFIQELISLRFTQGFQVVVGPWVARAFGQSSMKIGDIFSRDQPLEDGTSIFMSVGNSIHQLSCVNGTEVEVNIFMRKPTDTSFTSLGFSPIYKPAIRTLLDDTYEAREIDLLASRPERNWNMIDSYIAGHHDEMMDSLRFWRARFVLIPVLRKDVPVSRTQSGDHAEEVRIEGIKRLAQSWQKYRYIPPSERRFHSVSQQKRRRDPNPLDIIYKTDDPSVVIAAEVETLPLTEGLEGVPRKGLVSAKERFKKSNLNLSTLADAMQQPVESGGARLQNRRWHLRLYSASFIGSDMVTWLLDNFEDLDTREDAEALGNALMAHDDSKSANPKERGLFVHVDKRHQFRDGNYYYQIAPEFAKPHVGWFNSRRVAVPPTPILEPSSRDSPRALMSSRSVDETGSPASTSTTPTISLSHAVKRSRVVLSKVIKYDVDHRKRSYRPERIDLHYDRLHNPDSCYHIRIDWMNVTTKLVEDAVESWAREASQYGLRLVEVPIKEACTITETNPFRKPYRIKLAARPPDQRPETYMDPNSLGPTTSPNKHFYQTAILKKFEFVLDVEAASNFPSNVDVSYSWGKPDYKYTQYIHRSGSLLAEITDEGDFLILANRLYSSRSANPRDKENRSSDSTALGERGGRMSSYGPYSTFGMNEAASLASPLIKPTHYYHSPALKPVDQHTRPLASTIPDPDQLNAEIDEFCKDKAALEEFYKEAMEKGQKVQGTPATAPVPTPLEAVPEASIPTLGLPPGVLGGNDGAPTKRLNSPMSFLRRSSVQYDGGSSLTGR</sequence>
<dbReference type="GO" id="GO:1990130">
    <property type="term" value="C:GATOR1 complex"/>
    <property type="evidence" value="ECO:0007669"/>
    <property type="project" value="TreeGrafter"/>
</dbReference>
<feature type="compositionally biased region" description="Low complexity" evidence="5">
    <location>
        <begin position="1509"/>
        <end position="1522"/>
    </location>
</feature>
<dbReference type="InterPro" id="IPR045838">
    <property type="entry name" value="DEPDC5_CTD"/>
</dbReference>
<dbReference type="InterPro" id="IPR036388">
    <property type="entry name" value="WH-like_DNA-bd_sf"/>
</dbReference>
<evidence type="ECO:0000256" key="5">
    <source>
        <dbReference type="SAM" id="MobiDB-lite"/>
    </source>
</evidence>
<feature type="region of interest" description="Disordered" evidence="5">
    <location>
        <begin position="159"/>
        <end position="180"/>
    </location>
</feature>
<dbReference type="GO" id="GO:0005096">
    <property type="term" value="F:GTPase activator activity"/>
    <property type="evidence" value="ECO:0007669"/>
    <property type="project" value="InterPro"/>
</dbReference>
<evidence type="ECO:0000256" key="4">
    <source>
        <dbReference type="ARBA" id="ARBA00021881"/>
    </source>
</evidence>
<evidence type="ECO:0000256" key="2">
    <source>
        <dbReference type="ARBA" id="ARBA00005643"/>
    </source>
</evidence>
<feature type="compositionally biased region" description="Polar residues" evidence="5">
    <location>
        <begin position="1868"/>
        <end position="1892"/>
    </location>
</feature>
<dbReference type="InterPro" id="IPR036390">
    <property type="entry name" value="WH_DNA-bd_sf"/>
</dbReference>
<evidence type="ECO:0000313" key="8">
    <source>
        <dbReference type="Proteomes" id="UP000782241"/>
    </source>
</evidence>
<dbReference type="GO" id="GO:0005774">
    <property type="term" value="C:vacuolar membrane"/>
    <property type="evidence" value="ECO:0007669"/>
    <property type="project" value="UniProtKB-SubCell"/>
</dbReference>
<comment type="subcellular location">
    <subcellularLocation>
        <location evidence="1">Vacuole membrane</location>
        <topology evidence="1">Peripheral membrane protein</topology>
    </subcellularLocation>
</comment>
<feature type="region of interest" description="Disordered" evidence="5">
    <location>
        <begin position="559"/>
        <end position="593"/>
    </location>
</feature>
<dbReference type="PROSITE" id="PS50186">
    <property type="entry name" value="DEP"/>
    <property type="match status" value="1"/>
</dbReference>
<dbReference type="Gene3D" id="1.10.10.10">
    <property type="entry name" value="Winged helix-like DNA-binding domain superfamily/Winged helix DNA-binding domain"/>
    <property type="match status" value="1"/>
</dbReference>
<accession>A0A9P7GY28</accession>
<feature type="compositionally biased region" description="Polar residues" evidence="5">
    <location>
        <begin position="160"/>
        <end position="180"/>
    </location>
</feature>
<dbReference type="InterPro" id="IPR027244">
    <property type="entry name" value="IML1"/>
</dbReference>
<dbReference type="CDD" id="cd04449">
    <property type="entry name" value="DEP_DEPDC5-like"/>
    <property type="match status" value="1"/>
</dbReference>
<evidence type="ECO:0000256" key="1">
    <source>
        <dbReference type="ARBA" id="ARBA00004148"/>
    </source>
</evidence>
<feature type="compositionally biased region" description="Polar residues" evidence="5">
    <location>
        <begin position="89"/>
        <end position="99"/>
    </location>
</feature>
<dbReference type="GO" id="GO:1904262">
    <property type="term" value="P:negative regulation of TORC1 signaling"/>
    <property type="evidence" value="ECO:0007669"/>
    <property type="project" value="TreeGrafter"/>
</dbReference>
<dbReference type="PANTHER" id="PTHR13179">
    <property type="entry name" value="DEP DOMAIN CONTAINING PROTEIN 5"/>
    <property type="match status" value="1"/>
</dbReference>
<feature type="region of interest" description="Disordered" evidence="5">
    <location>
        <begin position="880"/>
        <end position="915"/>
    </location>
</feature>
<feature type="region of interest" description="Disordered" evidence="5">
    <location>
        <begin position="819"/>
        <end position="851"/>
    </location>
</feature>
<feature type="region of interest" description="Disordered" evidence="5">
    <location>
        <begin position="49"/>
        <end position="106"/>
    </location>
</feature>
<feature type="compositionally biased region" description="Polar residues" evidence="5">
    <location>
        <begin position="880"/>
        <end position="894"/>
    </location>
</feature>
<protein>
    <recommendedName>
        <fullName evidence="3">Vacuolar membrane-associated protein IML1</fullName>
    </recommendedName>
    <alternativeName>
        <fullName evidence="4">Vacuolar membrane-associated protein iml1</fullName>
    </alternativeName>
</protein>
<proteinExistence type="inferred from homology"/>
<dbReference type="EMBL" id="JAGPUO010000021">
    <property type="protein sequence ID" value="KAG5656508.1"/>
    <property type="molecule type" value="Genomic_DNA"/>
</dbReference>
<gene>
    <name evidence="7" type="ORF">KAF25_000095</name>
</gene>
<name>A0A9P7GY28_9HYPO</name>
<dbReference type="SMART" id="SM00049">
    <property type="entry name" value="DEP"/>
    <property type="match status" value="1"/>
</dbReference>
<dbReference type="Pfam" id="PF19418">
    <property type="entry name" value="DEPDC5_CTD"/>
    <property type="match status" value="1"/>
</dbReference>
<dbReference type="GO" id="GO:0035556">
    <property type="term" value="P:intracellular signal transduction"/>
    <property type="evidence" value="ECO:0007669"/>
    <property type="project" value="InterPro"/>
</dbReference>
<dbReference type="InterPro" id="IPR048255">
    <property type="entry name" value="IML1_N"/>
</dbReference>
<keyword evidence="8" id="KW-1185">Reference proteome</keyword>
<evidence type="ECO:0000259" key="6">
    <source>
        <dbReference type="PROSITE" id="PS50186"/>
    </source>
</evidence>
<feature type="region of interest" description="Disordered" evidence="5">
    <location>
        <begin position="1854"/>
        <end position="1892"/>
    </location>
</feature>
<comment type="caution">
    <text evidence="7">The sequence shown here is derived from an EMBL/GenBank/DDBJ whole genome shotgun (WGS) entry which is preliminary data.</text>
</comment>
<feature type="region of interest" description="Disordered" evidence="5">
    <location>
        <begin position="1723"/>
        <end position="1745"/>
    </location>
</feature>
<organism evidence="7 8">
    <name type="scientific">Fusarium avenaceum</name>
    <dbReference type="NCBI Taxonomy" id="40199"/>
    <lineage>
        <taxon>Eukaryota</taxon>
        <taxon>Fungi</taxon>
        <taxon>Dikarya</taxon>
        <taxon>Ascomycota</taxon>
        <taxon>Pezizomycotina</taxon>
        <taxon>Sordariomycetes</taxon>
        <taxon>Hypocreomycetidae</taxon>
        <taxon>Hypocreales</taxon>
        <taxon>Nectriaceae</taxon>
        <taxon>Fusarium</taxon>
        <taxon>Fusarium tricinctum species complex</taxon>
    </lineage>
</organism>
<dbReference type="InterPro" id="IPR000591">
    <property type="entry name" value="DEP_dom"/>
</dbReference>
<dbReference type="Pfam" id="PF00610">
    <property type="entry name" value="DEP"/>
    <property type="match status" value="1"/>
</dbReference>
<evidence type="ECO:0000256" key="3">
    <source>
        <dbReference type="ARBA" id="ARBA00018529"/>
    </source>
</evidence>
<feature type="domain" description="DEP" evidence="6">
    <location>
        <begin position="1380"/>
        <end position="1466"/>
    </location>
</feature>